<dbReference type="RefSeq" id="WP_141390411.1">
    <property type="nucleotide sequence ID" value="NZ_BJNZ01000022.1"/>
</dbReference>
<accession>A0A4Y4E8L7</accession>
<dbReference type="AlphaFoldDB" id="A0A4Y4E8L7"/>
<evidence type="ECO:0000259" key="1">
    <source>
        <dbReference type="PROSITE" id="PS51186"/>
    </source>
</evidence>
<evidence type="ECO:0000313" key="3">
    <source>
        <dbReference type="Proteomes" id="UP000316659"/>
    </source>
</evidence>
<dbReference type="EMBL" id="BJNZ01000022">
    <property type="protein sequence ID" value="GED10981.1"/>
    <property type="molecule type" value="Genomic_DNA"/>
</dbReference>
<organism evidence="2 3">
    <name type="scientific">Cellulosimicrobium cellulans</name>
    <name type="common">Arthrobacter luteus</name>
    <dbReference type="NCBI Taxonomy" id="1710"/>
    <lineage>
        <taxon>Bacteria</taxon>
        <taxon>Bacillati</taxon>
        <taxon>Actinomycetota</taxon>
        <taxon>Actinomycetes</taxon>
        <taxon>Micrococcales</taxon>
        <taxon>Promicromonosporaceae</taxon>
        <taxon>Cellulosimicrobium</taxon>
    </lineage>
</organism>
<evidence type="ECO:0000313" key="2">
    <source>
        <dbReference type="EMBL" id="GED10981.1"/>
    </source>
</evidence>
<proteinExistence type="predicted"/>
<gene>
    <name evidence="2" type="ORF">CCE02nite_29800</name>
</gene>
<feature type="domain" description="N-acetyltransferase" evidence="1">
    <location>
        <begin position="7"/>
        <end position="155"/>
    </location>
</feature>
<reference evidence="2 3" key="1">
    <citation type="submission" date="2019-06" db="EMBL/GenBank/DDBJ databases">
        <title>Whole genome shotgun sequence of Cellulosimicrobium cellulans NBRC 15516.</title>
        <authorList>
            <person name="Hosoyama A."/>
            <person name="Uohara A."/>
            <person name="Ohji S."/>
            <person name="Ichikawa N."/>
        </authorList>
    </citation>
    <scope>NUCLEOTIDE SEQUENCE [LARGE SCALE GENOMIC DNA]</scope>
    <source>
        <strain evidence="2 3">NBRC 15516</strain>
    </source>
</reference>
<dbReference type="GO" id="GO:0016747">
    <property type="term" value="F:acyltransferase activity, transferring groups other than amino-acyl groups"/>
    <property type="evidence" value="ECO:0007669"/>
    <property type="project" value="InterPro"/>
</dbReference>
<dbReference type="PROSITE" id="PS51186">
    <property type="entry name" value="GNAT"/>
    <property type="match status" value="1"/>
</dbReference>
<dbReference type="Gene3D" id="3.40.630.30">
    <property type="match status" value="1"/>
</dbReference>
<dbReference type="InterPro" id="IPR000182">
    <property type="entry name" value="GNAT_dom"/>
</dbReference>
<name>A0A4Y4E8L7_CELCE</name>
<dbReference type="Pfam" id="PF00583">
    <property type="entry name" value="Acetyltransf_1"/>
    <property type="match status" value="1"/>
</dbReference>
<comment type="caution">
    <text evidence="2">The sequence shown here is derived from an EMBL/GenBank/DDBJ whole genome shotgun (WGS) entry which is preliminary data.</text>
</comment>
<dbReference type="InterPro" id="IPR016181">
    <property type="entry name" value="Acyl_CoA_acyltransferase"/>
</dbReference>
<dbReference type="Proteomes" id="UP000316659">
    <property type="component" value="Unassembled WGS sequence"/>
</dbReference>
<dbReference type="SUPFAM" id="SSF55729">
    <property type="entry name" value="Acyl-CoA N-acyltransferases (Nat)"/>
    <property type="match status" value="1"/>
</dbReference>
<sequence>MTAPEEPAVVPLTTPELVRSLHRDVLAPSFPPAELVDVDELLDHHESGRLRCLGVVEDGRAVAGVVGEWFSDARVLLVLYLAIAPGRRGGGVGGRLLAAALADWRTLDPLLVVGEVEHPAHHVGSEAHGDPVARLRFYGRLGARVLALPYFQPGDGPGGERVPALLLVSFPLGPDAADDVPAAPLRAFLAENLRASEGTLADDAATRRLLGAASGDRVTLVDPADPAALATVPVGLLPPDEAHAPLA</sequence>
<protein>
    <recommendedName>
        <fullName evidence="1">N-acetyltransferase domain-containing protein</fullName>
    </recommendedName>
</protein>